<comment type="caution">
    <text evidence="5">Lacks conserved residue(s) required for the propagation of feature annotation.</text>
</comment>
<dbReference type="OrthoDB" id="1222909at2759"/>
<evidence type="ECO:0000256" key="5">
    <source>
        <dbReference type="PROSITE-ProRule" id="PRU00110"/>
    </source>
</evidence>
<dbReference type="PANTHER" id="PTHR28242">
    <property type="entry name" value="PHOSPHORELAY INTERMEDIATE PROTEIN YPD1"/>
    <property type="match status" value="1"/>
</dbReference>
<dbReference type="GO" id="GO:0005634">
    <property type="term" value="C:nucleus"/>
    <property type="evidence" value="ECO:0000318"/>
    <property type="project" value="GO_Central"/>
</dbReference>
<dbReference type="GO" id="GO:0000160">
    <property type="term" value="P:phosphorelay signal transduction system"/>
    <property type="evidence" value="ECO:0000318"/>
    <property type="project" value="GO_Central"/>
</dbReference>
<dbReference type="SMR" id="A0A1S4CAG2"/>
<protein>
    <recommendedName>
        <fullName evidence="6">Histidine-containing phosphotransfer protein</fullName>
    </recommendedName>
</protein>
<dbReference type="KEGG" id="nta:107816888"/>
<dbReference type="GO" id="GO:0009736">
    <property type="term" value="P:cytokinin-activated signaling pathway"/>
    <property type="evidence" value="ECO:0000318"/>
    <property type="project" value="GO_Central"/>
</dbReference>
<dbReference type="Proteomes" id="UP000790787">
    <property type="component" value="Chromosome 13"/>
</dbReference>
<keyword evidence="9" id="KW-1185">Reference proteome</keyword>
<keyword evidence="4" id="KW-0539">Nucleus</keyword>
<dbReference type="GeneID" id="107816888"/>
<evidence type="ECO:0000256" key="3">
    <source>
        <dbReference type="ARBA" id="ARBA00023012"/>
    </source>
</evidence>
<dbReference type="STRING" id="4097.A0A1S4CAG2"/>
<organism evidence="9 10">
    <name type="scientific">Nicotiana tabacum</name>
    <name type="common">Common tobacco</name>
    <dbReference type="NCBI Taxonomy" id="4097"/>
    <lineage>
        <taxon>Eukaryota</taxon>
        <taxon>Viridiplantae</taxon>
        <taxon>Streptophyta</taxon>
        <taxon>Embryophyta</taxon>
        <taxon>Tracheophyta</taxon>
        <taxon>Spermatophyta</taxon>
        <taxon>Magnoliopsida</taxon>
        <taxon>eudicotyledons</taxon>
        <taxon>Gunneridae</taxon>
        <taxon>Pentapetalae</taxon>
        <taxon>asterids</taxon>
        <taxon>lamiids</taxon>
        <taxon>Solanales</taxon>
        <taxon>Solanaceae</taxon>
        <taxon>Nicotianoideae</taxon>
        <taxon>Nicotianeae</taxon>
        <taxon>Nicotiana</taxon>
    </lineage>
</organism>
<comment type="subcellular location">
    <subcellularLocation>
        <location evidence="6">Cytoplasm</location>
        <location evidence="6">Cytosol</location>
    </subcellularLocation>
    <subcellularLocation>
        <location evidence="6">Nucleus</location>
    </subcellularLocation>
</comment>
<dbReference type="Pfam" id="PF01627">
    <property type="entry name" value="Hpt"/>
    <property type="match status" value="1"/>
</dbReference>
<evidence type="ECO:0000256" key="7">
    <source>
        <dbReference type="SAM" id="Coils"/>
    </source>
</evidence>
<dbReference type="GO" id="GO:0005829">
    <property type="term" value="C:cytosol"/>
    <property type="evidence" value="ECO:0007669"/>
    <property type="project" value="UniProtKB-SubCell"/>
</dbReference>
<keyword evidence="2 6" id="KW-0932">Cytokinin signaling pathway</keyword>
<evidence type="ECO:0000256" key="2">
    <source>
        <dbReference type="ARBA" id="ARBA00022864"/>
    </source>
</evidence>
<dbReference type="InterPro" id="IPR045871">
    <property type="entry name" value="AHP1-5/YPD1"/>
</dbReference>
<dbReference type="AlphaFoldDB" id="A0A1S4CAG2"/>
<sequence>MKMDNKEAFNHKLLDRVQESMEEEDMECEKMDDDVFSQQLLGDIYQSLENEVSNCQKMDKGALVQQLLDRIQSLEDEGLVDSYFQICYSLKEDNGPYFFLELIPSFLSDARTVMRDMAEALESPVVDFDVLIEHCIKLKGSSACLGACKITNVCSDFSKAVDKKSKDECLRILRNINREYRDLQSKLESIMQLEKEIVSADSSES</sequence>
<dbReference type="PROSITE" id="PS50894">
    <property type="entry name" value="HPT"/>
    <property type="match status" value="1"/>
</dbReference>
<comment type="function">
    <text evidence="6">Functions as a two-component phosphorelay mediators between cytokinin sensor histidine kinases and response regulators (B-type ARRs). Plays an important role in propagating cytokinin signal transduction.</text>
</comment>
<reference evidence="10" key="2">
    <citation type="submission" date="2025-08" db="UniProtKB">
        <authorList>
            <consortium name="RefSeq"/>
        </authorList>
    </citation>
    <scope>IDENTIFICATION</scope>
    <source>
        <tissue evidence="10">Leaf</tissue>
    </source>
</reference>
<evidence type="ECO:0000259" key="8">
    <source>
        <dbReference type="PROSITE" id="PS50894"/>
    </source>
</evidence>
<evidence type="ECO:0000256" key="1">
    <source>
        <dbReference type="ARBA" id="ARBA00022490"/>
    </source>
</evidence>
<dbReference type="PANTHER" id="PTHR28242:SF63">
    <property type="entry name" value="HISTIDINE-CONTAINING PHOSPHOTRANSFER PROTEIN"/>
    <property type="match status" value="1"/>
</dbReference>
<gene>
    <name evidence="10" type="primary">LOC107816888</name>
</gene>
<feature type="coiled-coil region" evidence="7">
    <location>
        <begin position="166"/>
        <end position="196"/>
    </location>
</feature>
<dbReference type="RefSeq" id="XP_016498125.1">
    <property type="nucleotide sequence ID" value="XM_016642639.1"/>
</dbReference>
<dbReference type="GO" id="GO:0009927">
    <property type="term" value="F:histidine phosphotransfer kinase activity"/>
    <property type="evidence" value="ECO:0000318"/>
    <property type="project" value="GO_Central"/>
</dbReference>
<dbReference type="PaxDb" id="4097-A0A1S4CAG2"/>
<dbReference type="InterPro" id="IPR036641">
    <property type="entry name" value="HPT_dom_sf"/>
</dbReference>
<dbReference type="SUPFAM" id="SSF47226">
    <property type="entry name" value="Histidine-containing phosphotransfer domain, HPT domain"/>
    <property type="match status" value="1"/>
</dbReference>
<comment type="domain">
    <text evidence="6">Histidine-containing phosphotransfer domain (HPt) contains an active histidine that mediates the phosphotransfer.</text>
</comment>
<feature type="domain" description="HPt" evidence="8">
    <location>
        <begin position="95"/>
        <end position="201"/>
    </location>
</feature>
<keyword evidence="1" id="KW-0963">Cytoplasm</keyword>
<reference evidence="9" key="1">
    <citation type="journal article" date="2014" name="Nat. Commun.">
        <title>The tobacco genome sequence and its comparison with those of tomato and potato.</title>
        <authorList>
            <person name="Sierro N."/>
            <person name="Battey J.N."/>
            <person name="Ouadi S."/>
            <person name="Bakaher N."/>
            <person name="Bovet L."/>
            <person name="Willig A."/>
            <person name="Goepfert S."/>
            <person name="Peitsch M.C."/>
            <person name="Ivanov N.V."/>
        </authorList>
    </citation>
    <scope>NUCLEOTIDE SEQUENCE [LARGE SCALE GENOMIC DNA]</scope>
</reference>
<evidence type="ECO:0000256" key="4">
    <source>
        <dbReference type="ARBA" id="ARBA00023242"/>
    </source>
</evidence>
<dbReference type="Gene3D" id="1.20.120.160">
    <property type="entry name" value="HPT domain"/>
    <property type="match status" value="1"/>
</dbReference>
<dbReference type="RefSeq" id="XP_016498125.1">
    <property type="nucleotide sequence ID" value="XM_016642639.2"/>
</dbReference>
<accession>A0A1S4CAG2</accession>
<dbReference type="GO" id="GO:0005737">
    <property type="term" value="C:cytoplasm"/>
    <property type="evidence" value="ECO:0000318"/>
    <property type="project" value="GO_Central"/>
</dbReference>
<evidence type="ECO:0000313" key="10">
    <source>
        <dbReference type="RefSeq" id="XP_016498125.1"/>
    </source>
</evidence>
<evidence type="ECO:0000256" key="6">
    <source>
        <dbReference type="RuleBase" id="RU369004"/>
    </source>
</evidence>
<name>A0A1S4CAG2_TOBAC</name>
<dbReference type="InterPro" id="IPR008207">
    <property type="entry name" value="Sig_transdc_His_kin_Hpt_dom"/>
</dbReference>
<proteinExistence type="predicted"/>
<keyword evidence="3 6" id="KW-0902">Two-component regulatory system</keyword>
<dbReference type="GO" id="GO:0043424">
    <property type="term" value="F:protein histidine kinase binding"/>
    <property type="evidence" value="ECO:0000318"/>
    <property type="project" value="GO_Central"/>
</dbReference>
<dbReference type="FunFam" id="1.20.120.160:FF:000001">
    <property type="entry name" value="Histidine-containing phosphotransfer protein 1"/>
    <property type="match status" value="1"/>
</dbReference>
<keyword evidence="7" id="KW-0175">Coiled coil</keyword>
<evidence type="ECO:0000313" key="9">
    <source>
        <dbReference type="Proteomes" id="UP000790787"/>
    </source>
</evidence>